<proteinExistence type="predicted"/>
<name>A0A6C0KBR5_9ZZZZ</name>
<evidence type="ECO:0000256" key="1">
    <source>
        <dbReference type="SAM" id="MobiDB-lite"/>
    </source>
</evidence>
<feature type="compositionally biased region" description="Basic and acidic residues" evidence="1">
    <location>
        <begin position="104"/>
        <end position="118"/>
    </location>
</feature>
<feature type="region of interest" description="Disordered" evidence="1">
    <location>
        <begin position="94"/>
        <end position="129"/>
    </location>
</feature>
<sequence length="129" mass="14422">METVFQKFVLYVASDCVGSEKAKQAIDSFHEDVRIIDVHTLARPLPEWLIGTPTCVDMRSGSMVAHRGTDALALLSGFGSKGYVQQDLPDLPEEEQFDSMSSDKVSDADLDALMKQREQQLVPQRDTQY</sequence>
<feature type="compositionally biased region" description="Polar residues" evidence="1">
    <location>
        <begin position="119"/>
        <end position="129"/>
    </location>
</feature>
<dbReference type="AlphaFoldDB" id="A0A6C0KBR5"/>
<accession>A0A6C0KBR5</accession>
<organism evidence="2">
    <name type="scientific">viral metagenome</name>
    <dbReference type="NCBI Taxonomy" id="1070528"/>
    <lineage>
        <taxon>unclassified sequences</taxon>
        <taxon>metagenomes</taxon>
        <taxon>organismal metagenomes</taxon>
    </lineage>
</organism>
<evidence type="ECO:0000313" key="2">
    <source>
        <dbReference type="EMBL" id="QHU15452.1"/>
    </source>
</evidence>
<evidence type="ECO:0008006" key="3">
    <source>
        <dbReference type="Google" id="ProtNLM"/>
    </source>
</evidence>
<reference evidence="2" key="1">
    <citation type="journal article" date="2020" name="Nature">
        <title>Giant virus diversity and host interactions through global metagenomics.</title>
        <authorList>
            <person name="Schulz F."/>
            <person name="Roux S."/>
            <person name="Paez-Espino D."/>
            <person name="Jungbluth S."/>
            <person name="Walsh D.A."/>
            <person name="Denef V.J."/>
            <person name="McMahon K.D."/>
            <person name="Konstantinidis K.T."/>
            <person name="Eloe-Fadrosh E.A."/>
            <person name="Kyrpides N.C."/>
            <person name="Woyke T."/>
        </authorList>
    </citation>
    <scope>NUCLEOTIDE SEQUENCE</scope>
    <source>
        <strain evidence="2">GVMAG-S-1103017-68</strain>
    </source>
</reference>
<protein>
    <recommendedName>
        <fullName evidence="3">Thioredoxin domain-containing protein</fullName>
    </recommendedName>
</protein>
<dbReference type="EMBL" id="MN740858">
    <property type="protein sequence ID" value="QHU15452.1"/>
    <property type="molecule type" value="Genomic_DNA"/>
</dbReference>